<feature type="region of interest" description="Disordered" evidence="1">
    <location>
        <begin position="1"/>
        <end position="23"/>
    </location>
</feature>
<sequence>APRPRPGNHAPGAGRSPAAHAHRGRKALFGSSQRVGALSHAHHYRALPRAALPAGAAQLAGGERRFAGRHRAGAGGAAG</sequence>
<name>A0A699XLW3_TANCI</name>
<protein>
    <submittedName>
        <fullName evidence="2">Uncharacterized protein</fullName>
    </submittedName>
</protein>
<feature type="non-terminal residue" evidence="2">
    <location>
        <position position="79"/>
    </location>
</feature>
<accession>A0A699XLW3</accession>
<proteinExistence type="predicted"/>
<gene>
    <name evidence="2" type="ORF">Tci_932981</name>
</gene>
<comment type="caution">
    <text evidence="2">The sequence shown here is derived from an EMBL/GenBank/DDBJ whole genome shotgun (WGS) entry which is preliminary data.</text>
</comment>
<evidence type="ECO:0000313" key="2">
    <source>
        <dbReference type="EMBL" id="GFD61012.1"/>
    </source>
</evidence>
<feature type="non-terminal residue" evidence="2">
    <location>
        <position position="1"/>
    </location>
</feature>
<reference evidence="2" key="1">
    <citation type="journal article" date="2019" name="Sci. Rep.">
        <title>Draft genome of Tanacetum cinerariifolium, the natural source of mosquito coil.</title>
        <authorList>
            <person name="Yamashiro T."/>
            <person name="Shiraishi A."/>
            <person name="Satake H."/>
            <person name="Nakayama K."/>
        </authorList>
    </citation>
    <scope>NUCLEOTIDE SEQUENCE</scope>
</reference>
<evidence type="ECO:0000256" key="1">
    <source>
        <dbReference type="SAM" id="MobiDB-lite"/>
    </source>
</evidence>
<dbReference type="EMBL" id="BKCJ011885559">
    <property type="protein sequence ID" value="GFD61012.1"/>
    <property type="molecule type" value="Genomic_DNA"/>
</dbReference>
<organism evidence="2">
    <name type="scientific">Tanacetum cinerariifolium</name>
    <name type="common">Dalmatian daisy</name>
    <name type="synonym">Chrysanthemum cinerariifolium</name>
    <dbReference type="NCBI Taxonomy" id="118510"/>
    <lineage>
        <taxon>Eukaryota</taxon>
        <taxon>Viridiplantae</taxon>
        <taxon>Streptophyta</taxon>
        <taxon>Embryophyta</taxon>
        <taxon>Tracheophyta</taxon>
        <taxon>Spermatophyta</taxon>
        <taxon>Magnoliopsida</taxon>
        <taxon>eudicotyledons</taxon>
        <taxon>Gunneridae</taxon>
        <taxon>Pentapetalae</taxon>
        <taxon>asterids</taxon>
        <taxon>campanulids</taxon>
        <taxon>Asterales</taxon>
        <taxon>Asteraceae</taxon>
        <taxon>Asteroideae</taxon>
        <taxon>Anthemideae</taxon>
        <taxon>Anthemidinae</taxon>
        <taxon>Tanacetum</taxon>
    </lineage>
</organism>
<dbReference type="AlphaFoldDB" id="A0A699XLW3"/>